<sequence>MSELQVYSEPTKMTVSEHGTRKQITRPTFEAIFGNRHAIDGYSPKSPGDSNEFEVEREYMVHKLPPTYVDEKIECQAILAKLRKDVISNCGSCRSGSNIVPVDGDNHPLISSRIIFENRHVVASCVSCYDNDDDDEEEEDEPATWRDVPSEIALKNPESDVSLEQIVVSNRWYCHDCGEDTGRSFNRSAFPANQYINVDPHDLAMSEQENIRVQITPSISLKWRHLHADHIPTEVTLKESPQRQLEANLPSANKMHDEYSLRSYLNTLISINTGKEEVHCQTNNKDLKDLAVNDWTVSKDGSSKWAGTRLDELSIRFETENLFLRCGEGHDTSAPNVGIHGKLGKQAYSLYDVVTSIKEFPCWGCDGKPRKMTLIPGEYLTTEAISSGRDHTLPTQSIETSNLKKQTYKPDASNLTFSHNESDML</sequence>
<evidence type="ECO:0000313" key="2">
    <source>
        <dbReference type="Proteomes" id="UP001355207"/>
    </source>
</evidence>
<keyword evidence="2" id="KW-1185">Reference proteome</keyword>
<dbReference type="EMBL" id="CP144099">
    <property type="protein sequence ID" value="WWC87019.1"/>
    <property type="molecule type" value="Genomic_DNA"/>
</dbReference>
<accession>A0AAX4JQ53</accession>
<dbReference type="GeneID" id="91092574"/>
<protein>
    <submittedName>
        <fullName evidence="1">Uncharacterized protein</fullName>
    </submittedName>
</protein>
<dbReference type="AlphaFoldDB" id="A0AAX4JQ53"/>
<organism evidence="1 2">
    <name type="scientific">Kwoniella dendrophila CBS 6074</name>
    <dbReference type="NCBI Taxonomy" id="1295534"/>
    <lineage>
        <taxon>Eukaryota</taxon>
        <taxon>Fungi</taxon>
        <taxon>Dikarya</taxon>
        <taxon>Basidiomycota</taxon>
        <taxon>Agaricomycotina</taxon>
        <taxon>Tremellomycetes</taxon>
        <taxon>Tremellales</taxon>
        <taxon>Cryptococcaceae</taxon>
        <taxon>Kwoniella</taxon>
    </lineage>
</organism>
<reference evidence="1 2" key="1">
    <citation type="submission" date="2024-01" db="EMBL/GenBank/DDBJ databases">
        <title>Comparative genomics of Cryptococcus and Kwoniella reveals pathogenesis evolution and contrasting modes of karyotype evolution via chromosome fusion or intercentromeric recombination.</title>
        <authorList>
            <person name="Coelho M.A."/>
            <person name="David-Palma M."/>
            <person name="Shea T."/>
            <person name="Bowers K."/>
            <person name="McGinley-Smith S."/>
            <person name="Mohammad A.W."/>
            <person name="Gnirke A."/>
            <person name="Yurkov A.M."/>
            <person name="Nowrousian M."/>
            <person name="Sun S."/>
            <person name="Cuomo C.A."/>
            <person name="Heitman J."/>
        </authorList>
    </citation>
    <scope>NUCLEOTIDE SEQUENCE [LARGE SCALE GENOMIC DNA]</scope>
    <source>
        <strain evidence="1 2">CBS 6074</strain>
    </source>
</reference>
<gene>
    <name evidence="1" type="ORF">L201_001902</name>
</gene>
<evidence type="ECO:0000313" key="1">
    <source>
        <dbReference type="EMBL" id="WWC87019.1"/>
    </source>
</evidence>
<name>A0AAX4JQ53_9TREE</name>
<proteinExistence type="predicted"/>
<dbReference type="Proteomes" id="UP001355207">
    <property type="component" value="Chromosome 2"/>
</dbReference>
<dbReference type="RefSeq" id="XP_066073782.1">
    <property type="nucleotide sequence ID" value="XM_066217685.1"/>
</dbReference>